<dbReference type="InterPro" id="IPR001611">
    <property type="entry name" value="Leu-rich_rpt"/>
</dbReference>
<dbReference type="PROSITE" id="PS51450">
    <property type="entry name" value="LRR"/>
    <property type="match status" value="2"/>
</dbReference>
<dbReference type="EMBL" id="KQ414620">
    <property type="protein sequence ID" value="KOC67675.1"/>
    <property type="molecule type" value="Genomic_DNA"/>
</dbReference>
<feature type="chain" id="PRO_5005575111" evidence="4">
    <location>
        <begin position="23"/>
        <end position="512"/>
    </location>
</feature>
<organism evidence="5 6">
    <name type="scientific">Habropoda laboriosa</name>
    <dbReference type="NCBI Taxonomy" id="597456"/>
    <lineage>
        <taxon>Eukaryota</taxon>
        <taxon>Metazoa</taxon>
        <taxon>Ecdysozoa</taxon>
        <taxon>Arthropoda</taxon>
        <taxon>Hexapoda</taxon>
        <taxon>Insecta</taxon>
        <taxon>Pterygota</taxon>
        <taxon>Neoptera</taxon>
        <taxon>Endopterygota</taxon>
        <taxon>Hymenoptera</taxon>
        <taxon>Apocrita</taxon>
        <taxon>Aculeata</taxon>
        <taxon>Apoidea</taxon>
        <taxon>Anthophila</taxon>
        <taxon>Apidae</taxon>
        <taxon>Habropoda</taxon>
    </lineage>
</organism>
<dbReference type="SMART" id="SM00369">
    <property type="entry name" value="LRR_TYP"/>
    <property type="match status" value="11"/>
</dbReference>
<dbReference type="STRING" id="597456.A0A0L7R9Y1"/>
<dbReference type="SMART" id="SM00364">
    <property type="entry name" value="LRR_BAC"/>
    <property type="match status" value="6"/>
</dbReference>
<protein>
    <submittedName>
        <fullName evidence="5">Leucine-rich repeats and immunoglobulin-like domains protein 2</fullName>
    </submittedName>
</protein>
<reference evidence="5 6" key="1">
    <citation type="submission" date="2015-07" db="EMBL/GenBank/DDBJ databases">
        <title>The genome of Habropoda laboriosa.</title>
        <authorList>
            <person name="Pan H."/>
            <person name="Kapheim K."/>
        </authorList>
    </citation>
    <scope>NUCLEOTIDE SEQUENCE [LARGE SCALE GENOMIC DNA]</scope>
    <source>
        <strain evidence="5">0110345459</strain>
    </source>
</reference>
<evidence type="ECO:0000256" key="1">
    <source>
        <dbReference type="ARBA" id="ARBA00022614"/>
    </source>
</evidence>
<dbReference type="PRINTS" id="PR00019">
    <property type="entry name" value="LEURICHRPT"/>
</dbReference>
<dbReference type="InterPro" id="IPR050541">
    <property type="entry name" value="LRR_TM_domain-containing"/>
</dbReference>
<keyword evidence="2 4" id="KW-0732">Signal</keyword>
<dbReference type="SUPFAM" id="SSF52058">
    <property type="entry name" value="L domain-like"/>
    <property type="match status" value="2"/>
</dbReference>
<keyword evidence="1" id="KW-0433">Leucine-rich repeat</keyword>
<dbReference type="GO" id="GO:0005886">
    <property type="term" value="C:plasma membrane"/>
    <property type="evidence" value="ECO:0007669"/>
    <property type="project" value="TreeGrafter"/>
</dbReference>
<dbReference type="Proteomes" id="UP000053825">
    <property type="component" value="Unassembled WGS sequence"/>
</dbReference>
<evidence type="ECO:0000256" key="3">
    <source>
        <dbReference type="ARBA" id="ARBA00022737"/>
    </source>
</evidence>
<gene>
    <name evidence="5" type="ORF">WH47_11423</name>
</gene>
<dbReference type="InterPro" id="IPR003591">
    <property type="entry name" value="Leu-rich_rpt_typical-subtyp"/>
</dbReference>
<accession>A0A0L7R9Y1</accession>
<sequence length="512" mass="57826">MKENGLWSLICMMCLIMGLTLAQTSQICPSHDAISPCSCTLKKSGLDIVCEFTNLTHISDVMSALKGRTNTVIFYLRLRHSSLPKLQPFVFLGLDIRHLTIHNSSLAKLEESSLSSIGTGLTQLDLSQNALLSVPSSALKDLQHLLILNLNRNKIKAIHKKAFEGLDTLEILSLYENEISTIEEEAFTGLHKKLKRLNLGGNELNKVPTQALHNLDMLKKLEIQENRLTVIQEGDFDGLKSLDSLVLAHNQLREVPARVFSHLTQLNSLELDGNQITHVDPDAFIGLEAESNYAKAGLDYWIDYCGIMSHLNMEIHSENLQYLRLGDNNLHAVPSDALRRLHRLRHLDLRSNNITLLPEDAFTGYGDSITFLNLQKNLIKMLPPLVFENLNSLETLNLQNNKLTQIPEEVTENIVDTLRHIDITDNPLICDCELRWYSVWLGNLRDKDDERMSRKRTVCTMMNEHREYSVQNIPLERMGCVGKNAGRTSSTGNCHVYVDTMLQLLTTAIAML</sequence>
<dbReference type="Gene3D" id="3.80.10.10">
    <property type="entry name" value="Ribonuclease Inhibitor"/>
    <property type="match status" value="3"/>
</dbReference>
<evidence type="ECO:0000313" key="6">
    <source>
        <dbReference type="Proteomes" id="UP000053825"/>
    </source>
</evidence>
<dbReference type="FunFam" id="3.80.10.10:FF:001164">
    <property type="entry name" value="GH01279p"/>
    <property type="match status" value="1"/>
</dbReference>
<feature type="signal peptide" evidence="4">
    <location>
        <begin position="1"/>
        <end position="22"/>
    </location>
</feature>
<dbReference type="OrthoDB" id="8400687at2759"/>
<keyword evidence="6" id="KW-1185">Reference proteome</keyword>
<keyword evidence="3" id="KW-0677">Repeat</keyword>
<dbReference type="Pfam" id="PF13855">
    <property type="entry name" value="LRR_8"/>
    <property type="match status" value="4"/>
</dbReference>
<dbReference type="Pfam" id="PF00560">
    <property type="entry name" value="LRR_1"/>
    <property type="match status" value="1"/>
</dbReference>
<dbReference type="SMART" id="SM00365">
    <property type="entry name" value="LRR_SD22"/>
    <property type="match status" value="6"/>
</dbReference>
<evidence type="ECO:0000256" key="4">
    <source>
        <dbReference type="SAM" id="SignalP"/>
    </source>
</evidence>
<name>A0A0L7R9Y1_9HYME</name>
<dbReference type="FunFam" id="3.80.10.10:FF:001360">
    <property type="entry name" value="Uncharacterized protein"/>
    <property type="match status" value="1"/>
</dbReference>
<evidence type="ECO:0000313" key="5">
    <source>
        <dbReference type="EMBL" id="KOC67675.1"/>
    </source>
</evidence>
<dbReference type="InterPro" id="IPR032675">
    <property type="entry name" value="LRR_dom_sf"/>
</dbReference>
<evidence type="ECO:0000256" key="2">
    <source>
        <dbReference type="ARBA" id="ARBA00022729"/>
    </source>
</evidence>
<dbReference type="AlphaFoldDB" id="A0A0L7R9Y1"/>
<dbReference type="PANTHER" id="PTHR24369:SF210">
    <property type="entry name" value="CHAOPTIN-RELATED"/>
    <property type="match status" value="1"/>
</dbReference>
<proteinExistence type="predicted"/>
<dbReference type="PANTHER" id="PTHR24369">
    <property type="entry name" value="ANTIGEN BSP, PUTATIVE-RELATED"/>
    <property type="match status" value="1"/>
</dbReference>